<dbReference type="InterPro" id="IPR036890">
    <property type="entry name" value="HATPase_C_sf"/>
</dbReference>
<feature type="transmembrane region" description="Helical" evidence="13">
    <location>
        <begin position="16"/>
        <end position="37"/>
    </location>
</feature>
<evidence type="ECO:0000256" key="1">
    <source>
        <dbReference type="ARBA" id="ARBA00000085"/>
    </source>
</evidence>
<dbReference type="GO" id="GO:0005524">
    <property type="term" value="F:ATP binding"/>
    <property type="evidence" value="ECO:0007669"/>
    <property type="project" value="UniProtKB-KW"/>
</dbReference>
<dbReference type="AlphaFoldDB" id="A0A8J3CH42"/>
<evidence type="ECO:0000256" key="6">
    <source>
        <dbReference type="ARBA" id="ARBA00022692"/>
    </source>
</evidence>
<dbReference type="Proteomes" id="UP000614287">
    <property type="component" value="Unassembled WGS sequence"/>
</dbReference>
<proteinExistence type="predicted"/>
<dbReference type="PROSITE" id="PS50109">
    <property type="entry name" value="HIS_KIN"/>
    <property type="match status" value="1"/>
</dbReference>
<evidence type="ECO:0000259" key="15">
    <source>
        <dbReference type="PROSITE" id="PS50885"/>
    </source>
</evidence>
<keyword evidence="10 13" id="KW-1133">Transmembrane helix</keyword>
<comment type="caution">
    <text evidence="16">The sequence shown here is derived from an EMBL/GenBank/DDBJ whole genome shotgun (WGS) entry which is preliminary data.</text>
</comment>
<keyword evidence="9" id="KW-0067">ATP-binding</keyword>
<accession>A0A8J3CH42</accession>
<keyword evidence="7" id="KW-0547">Nucleotide-binding</keyword>
<keyword evidence="12 13" id="KW-0472">Membrane</keyword>
<evidence type="ECO:0000256" key="3">
    <source>
        <dbReference type="ARBA" id="ARBA00012438"/>
    </source>
</evidence>
<keyword evidence="11" id="KW-0902">Two-component regulatory system</keyword>
<reference evidence="16" key="1">
    <citation type="journal article" date="2014" name="Int. J. Syst. Evol. Microbiol.">
        <title>Complete genome sequence of Corynebacterium casei LMG S-19264T (=DSM 44701T), isolated from a smear-ripened cheese.</title>
        <authorList>
            <consortium name="US DOE Joint Genome Institute (JGI-PGF)"/>
            <person name="Walter F."/>
            <person name="Albersmeier A."/>
            <person name="Kalinowski J."/>
            <person name="Ruckert C."/>
        </authorList>
    </citation>
    <scope>NUCLEOTIDE SEQUENCE</scope>
    <source>
        <strain evidence="16">KCTC 32501</strain>
    </source>
</reference>
<evidence type="ECO:0000313" key="16">
    <source>
        <dbReference type="EMBL" id="GHA70685.1"/>
    </source>
</evidence>
<evidence type="ECO:0000256" key="4">
    <source>
        <dbReference type="ARBA" id="ARBA00022553"/>
    </source>
</evidence>
<dbReference type="InterPro" id="IPR003660">
    <property type="entry name" value="HAMP_dom"/>
</dbReference>
<dbReference type="PANTHER" id="PTHR45436:SF14">
    <property type="entry name" value="SENSOR PROTEIN QSEC"/>
    <property type="match status" value="1"/>
</dbReference>
<dbReference type="InterPro" id="IPR004358">
    <property type="entry name" value="Sig_transdc_His_kin-like_C"/>
</dbReference>
<evidence type="ECO:0000259" key="14">
    <source>
        <dbReference type="PROSITE" id="PS50109"/>
    </source>
</evidence>
<dbReference type="SUPFAM" id="SSF47384">
    <property type="entry name" value="Homodimeric domain of signal transducing histidine kinase"/>
    <property type="match status" value="1"/>
</dbReference>
<dbReference type="GO" id="GO:0005886">
    <property type="term" value="C:plasma membrane"/>
    <property type="evidence" value="ECO:0007669"/>
    <property type="project" value="TreeGrafter"/>
</dbReference>
<dbReference type="EC" id="2.7.13.3" evidence="3"/>
<reference evidence="16" key="2">
    <citation type="submission" date="2020-09" db="EMBL/GenBank/DDBJ databases">
        <authorList>
            <person name="Sun Q."/>
            <person name="Kim S."/>
        </authorList>
    </citation>
    <scope>NUCLEOTIDE SEQUENCE</scope>
    <source>
        <strain evidence="16">KCTC 32501</strain>
    </source>
</reference>
<evidence type="ECO:0000256" key="2">
    <source>
        <dbReference type="ARBA" id="ARBA00004141"/>
    </source>
</evidence>
<feature type="transmembrane region" description="Helical" evidence="13">
    <location>
        <begin position="155"/>
        <end position="178"/>
    </location>
</feature>
<evidence type="ECO:0000256" key="8">
    <source>
        <dbReference type="ARBA" id="ARBA00022777"/>
    </source>
</evidence>
<comment type="subcellular location">
    <subcellularLocation>
        <location evidence="2">Membrane</location>
        <topology evidence="2">Multi-pass membrane protein</topology>
    </subcellularLocation>
</comment>
<dbReference type="InterPro" id="IPR036097">
    <property type="entry name" value="HisK_dim/P_sf"/>
</dbReference>
<organism evidence="16 17">
    <name type="scientific">Formosimonas limnophila</name>
    <dbReference type="NCBI Taxonomy" id="1384487"/>
    <lineage>
        <taxon>Bacteria</taxon>
        <taxon>Pseudomonadati</taxon>
        <taxon>Pseudomonadota</taxon>
        <taxon>Betaproteobacteria</taxon>
        <taxon>Burkholderiales</taxon>
        <taxon>Burkholderiaceae</taxon>
        <taxon>Formosimonas</taxon>
    </lineage>
</organism>
<dbReference type="InterPro" id="IPR003594">
    <property type="entry name" value="HATPase_dom"/>
</dbReference>
<dbReference type="InterPro" id="IPR005467">
    <property type="entry name" value="His_kinase_dom"/>
</dbReference>
<evidence type="ECO:0000256" key="9">
    <source>
        <dbReference type="ARBA" id="ARBA00022840"/>
    </source>
</evidence>
<evidence type="ECO:0000256" key="11">
    <source>
        <dbReference type="ARBA" id="ARBA00023012"/>
    </source>
</evidence>
<keyword evidence="6 13" id="KW-0812">Transmembrane</keyword>
<dbReference type="RefSeq" id="WP_189492350.1">
    <property type="nucleotide sequence ID" value="NZ_BMZG01000004.1"/>
</dbReference>
<dbReference type="Pfam" id="PF00512">
    <property type="entry name" value="HisKA"/>
    <property type="match status" value="1"/>
</dbReference>
<dbReference type="GO" id="GO:0000155">
    <property type="term" value="F:phosphorelay sensor kinase activity"/>
    <property type="evidence" value="ECO:0007669"/>
    <property type="project" value="InterPro"/>
</dbReference>
<dbReference type="Gene3D" id="3.30.565.10">
    <property type="entry name" value="Histidine kinase-like ATPase, C-terminal domain"/>
    <property type="match status" value="1"/>
</dbReference>
<gene>
    <name evidence="16" type="primary">qseC</name>
    <name evidence="16" type="ORF">GCM10009007_09370</name>
</gene>
<dbReference type="Gene3D" id="1.10.287.130">
    <property type="match status" value="1"/>
</dbReference>
<keyword evidence="5" id="KW-0808">Transferase</keyword>
<evidence type="ECO:0000256" key="12">
    <source>
        <dbReference type="ARBA" id="ARBA00023136"/>
    </source>
</evidence>
<feature type="domain" description="HAMP" evidence="15">
    <location>
        <begin position="179"/>
        <end position="231"/>
    </location>
</feature>
<evidence type="ECO:0000256" key="7">
    <source>
        <dbReference type="ARBA" id="ARBA00022741"/>
    </source>
</evidence>
<protein>
    <recommendedName>
        <fullName evidence="3">histidine kinase</fullName>
        <ecNumber evidence="3">2.7.13.3</ecNumber>
    </recommendedName>
</protein>
<dbReference type="InterPro" id="IPR003661">
    <property type="entry name" value="HisK_dim/P_dom"/>
</dbReference>
<dbReference type="PROSITE" id="PS50885">
    <property type="entry name" value="HAMP"/>
    <property type="match status" value="1"/>
</dbReference>
<keyword evidence="4" id="KW-0597">Phosphoprotein</keyword>
<dbReference type="Pfam" id="PF02518">
    <property type="entry name" value="HATPase_c"/>
    <property type="match status" value="1"/>
</dbReference>
<dbReference type="EMBL" id="BMZG01000004">
    <property type="protein sequence ID" value="GHA70685.1"/>
    <property type="molecule type" value="Genomic_DNA"/>
</dbReference>
<dbReference type="PRINTS" id="PR00344">
    <property type="entry name" value="BCTRLSENSOR"/>
</dbReference>
<name>A0A8J3CH42_9BURK</name>
<evidence type="ECO:0000256" key="13">
    <source>
        <dbReference type="SAM" id="Phobius"/>
    </source>
</evidence>
<dbReference type="Pfam" id="PF08521">
    <property type="entry name" value="2CSK_N"/>
    <property type="match status" value="1"/>
</dbReference>
<dbReference type="SUPFAM" id="SSF55874">
    <property type="entry name" value="ATPase domain of HSP90 chaperone/DNA topoisomerase II/histidine kinase"/>
    <property type="match status" value="1"/>
</dbReference>
<evidence type="ECO:0000256" key="10">
    <source>
        <dbReference type="ARBA" id="ARBA00022989"/>
    </source>
</evidence>
<dbReference type="InterPro" id="IPR013727">
    <property type="entry name" value="2CSK_N"/>
</dbReference>
<keyword evidence="8 16" id="KW-0418">Kinase</keyword>
<dbReference type="InterPro" id="IPR050428">
    <property type="entry name" value="TCS_sensor_his_kinase"/>
</dbReference>
<evidence type="ECO:0000256" key="5">
    <source>
        <dbReference type="ARBA" id="ARBA00022679"/>
    </source>
</evidence>
<evidence type="ECO:0000313" key="17">
    <source>
        <dbReference type="Proteomes" id="UP000614287"/>
    </source>
</evidence>
<sequence length="452" mass="51445">MSRWSFFQSQSIRQHLMYLVMVILAVFGSLSVAFLLWGLRHEMQETLDANLVVYANHLSALSQDRQLTGVLHTRLHSEEGYENSMAIQIWNAQGELVLRSERIPEQIVALGQEGFSDVQLSGEDWRSYASRNAHTGYWIIVARSRTLSNHMINEILISWLIPMLAGFLILLLLLWYFIRESLRPLNDLSQNIAERSPERLEPVSLKGAPLEVRPMIVSLNRLMSSLEDSLNKERDFTANAAHELRTPLAIIDTLVQTALKAPSPSILHKIKNAVNGAKVQIEQLLTLARLDANMHLTQPQRIDVYEVAQKVCTDLLNIYHEQGTIDLKLYGHPHAWIQSEANMIYILLKNIIENAIKYTPRDGKICVYIDNEPHVRVTIIDTGVGISAEHLKSITDRFYRVTHQDNGFGLGMSIVQRICQLNDAQLVIENRALSEHDTQGLRVAVTFRTHIQ</sequence>
<comment type="catalytic activity">
    <reaction evidence="1">
        <text>ATP + protein L-histidine = ADP + protein N-phospho-L-histidine.</text>
        <dbReference type="EC" id="2.7.13.3"/>
    </reaction>
</comment>
<feature type="domain" description="Histidine kinase" evidence="14">
    <location>
        <begin position="239"/>
        <end position="451"/>
    </location>
</feature>
<dbReference type="SMART" id="SM00388">
    <property type="entry name" value="HisKA"/>
    <property type="match status" value="1"/>
</dbReference>
<dbReference type="PANTHER" id="PTHR45436">
    <property type="entry name" value="SENSOR HISTIDINE KINASE YKOH"/>
    <property type="match status" value="1"/>
</dbReference>
<dbReference type="CDD" id="cd00082">
    <property type="entry name" value="HisKA"/>
    <property type="match status" value="1"/>
</dbReference>
<dbReference type="SMART" id="SM00387">
    <property type="entry name" value="HATPase_c"/>
    <property type="match status" value="1"/>
</dbReference>
<keyword evidence="17" id="KW-1185">Reference proteome</keyword>